<dbReference type="RefSeq" id="WP_224043572.1">
    <property type="nucleotide sequence ID" value="NZ_CAJZAH010000004.1"/>
</dbReference>
<gene>
    <name evidence="1" type="ORF">LMG21510_03954</name>
</gene>
<name>A0ABM8XIK1_9BURK</name>
<dbReference type="Proteomes" id="UP000721236">
    <property type="component" value="Unassembled WGS sequence"/>
</dbReference>
<reference evidence="1 2" key="1">
    <citation type="submission" date="2021-08" db="EMBL/GenBank/DDBJ databases">
        <authorList>
            <person name="Peeters C."/>
        </authorList>
    </citation>
    <scope>NUCLEOTIDE SEQUENCE [LARGE SCALE GENOMIC DNA]</scope>
    <source>
        <strain evidence="1 2">LMG 21510</strain>
    </source>
</reference>
<protein>
    <submittedName>
        <fullName evidence="1">Uncharacterized protein</fullName>
    </submittedName>
</protein>
<sequence>MRIREESGKRSSERSLRPMVRKWLPVAEGPARVTAFGRTGAGRVPYVSVAVERAGELLSIIFFRHRDGSWCVFPPCR</sequence>
<proteinExistence type="predicted"/>
<organism evidence="1 2">
    <name type="scientific">Cupriavidus respiraculi</name>
    <dbReference type="NCBI Taxonomy" id="195930"/>
    <lineage>
        <taxon>Bacteria</taxon>
        <taxon>Pseudomonadati</taxon>
        <taxon>Pseudomonadota</taxon>
        <taxon>Betaproteobacteria</taxon>
        <taxon>Burkholderiales</taxon>
        <taxon>Burkholderiaceae</taxon>
        <taxon>Cupriavidus</taxon>
    </lineage>
</organism>
<dbReference type="EMBL" id="CAJZAH010000004">
    <property type="protein sequence ID" value="CAG9179983.1"/>
    <property type="molecule type" value="Genomic_DNA"/>
</dbReference>
<accession>A0ABM8XIK1</accession>
<comment type="caution">
    <text evidence="1">The sequence shown here is derived from an EMBL/GenBank/DDBJ whole genome shotgun (WGS) entry which is preliminary data.</text>
</comment>
<evidence type="ECO:0000313" key="2">
    <source>
        <dbReference type="Proteomes" id="UP000721236"/>
    </source>
</evidence>
<keyword evidence="2" id="KW-1185">Reference proteome</keyword>
<evidence type="ECO:0000313" key="1">
    <source>
        <dbReference type="EMBL" id="CAG9179983.1"/>
    </source>
</evidence>